<dbReference type="RefSeq" id="WP_130429625.1">
    <property type="nucleotide sequence ID" value="NZ_CP034841.1"/>
</dbReference>
<evidence type="ECO:0000313" key="1">
    <source>
        <dbReference type="EMBL" id="QBF34848.1"/>
    </source>
</evidence>
<sequence length="137" mass="16571">MRDNHDSTKKQGQIDNLAQKTKLQKSLYPDKTVIAIFYFIDPNVKKNFKFYTEELKNKVKQKWFDGQRIFYGDEIFIDFGLKDKWDKTKKMLIEFNKEVKETNFIRQTIIKNVRKWTTSKIKEMMLNLFDNTNDKKA</sequence>
<dbReference type="KEGG" id="mphi:EG856_02915"/>
<proteinExistence type="predicted"/>
<evidence type="ECO:0000313" key="2">
    <source>
        <dbReference type="Proteomes" id="UP000289326"/>
    </source>
</evidence>
<gene>
    <name evidence="1" type="ORF">EG856_02915</name>
</gene>
<keyword evidence="2" id="KW-1185">Reference proteome</keyword>
<dbReference type="EMBL" id="CP034841">
    <property type="protein sequence ID" value="QBF34848.1"/>
    <property type="molecule type" value="Genomic_DNA"/>
</dbReference>
<dbReference type="OrthoDB" id="397760at2"/>
<accession>A0A4P6MMU3</accession>
<organism evidence="1 2">
    <name type="scientific">Mycoplasmopsis phocirhinis</name>
    <dbReference type="NCBI Taxonomy" id="142650"/>
    <lineage>
        <taxon>Bacteria</taxon>
        <taxon>Bacillati</taxon>
        <taxon>Mycoplasmatota</taxon>
        <taxon>Mycoplasmoidales</taxon>
        <taxon>Metamycoplasmataceae</taxon>
        <taxon>Mycoplasmopsis</taxon>
    </lineage>
</organism>
<dbReference type="Proteomes" id="UP000289326">
    <property type="component" value="Chromosome"/>
</dbReference>
<dbReference type="AlphaFoldDB" id="A0A4P6MMU3"/>
<name>A0A4P6MMU3_9BACT</name>
<protein>
    <submittedName>
        <fullName evidence="1">Uncharacterized protein</fullName>
    </submittedName>
</protein>
<reference evidence="1 2" key="1">
    <citation type="submission" date="2019-01" db="EMBL/GenBank/DDBJ databases">
        <title>Complete sequence and annotation of the Mycoplasma phocirhinis strain 852T genome.</title>
        <authorList>
            <person name="Frasca S.Jr."/>
            <person name="Kutish G.F."/>
            <person name="Castellanos Gell J."/>
            <person name="Michaels D.L."/>
            <person name="Brown D.R."/>
        </authorList>
    </citation>
    <scope>NUCLEOTIDE SEQUENCE [LARGE SCALE GENOMIC DNA]</scope>
    <source>
        <strain evidence="1 2">852</strain>
    </source>
</reference>